<dbReference type="HAMAP" id="MF_00386">
    <property type="entry name" value="UPF0161_YidD"/>
    <property type="match status" value="1"/>
</dbReference>
<accession>A0A933KZH5</accession>
<proteinExistence type="inferred from homology"/>
<dbReference type="GO" id="GO:0005886">
    <property type="term" value="C:plasma membrane"/>
    <property type="evidence" value="ECO:0007669"/>
    <property type="project" value="UniProtKB-SubCell"/>
</dbReference>
<keyword evidence="1" id="KW-1003">Cell membrane</keyword>
<comment type="similarity">
    <text evidence="1">Belongs to the UPF0161 family.</text>
</comment>
<dbReference type="PANTHER" id="PTHR33383">
    <property type="entry name" value="MEMBRANE PROTEIN INSERTION EFFICIENCY FACTOR-RELATED"/>
    <property type="match status" value="1"/>
</dbReference>
<dbReference type="AlphaFoldDB" id="A0A933KZH5"/>
<dbReference type="InterPro" id="IPR002696">
    <property type="entry name" value="Membr_insert_effic_factor_YidD"/>
</dbReference>
<keyword evidence="1" id="KW-0472">Membrane</keyword>
<dbReference type="NCBIfam" id="TIGR00278">
    <property type="entry name" value="membrane protein insertion efficiency factor YidD"/>
    <property type="match status" value="1"/>
</dbReference>
<reference evidence="2" key="1">
    <citation type="submission" date="2020-07" db="EMBL/GenBank/DDBJ databases">
        <title>Huge and variable diversity of episymbiotic CPR bacteria and DPANN archaea in groundwater ecosystems.</title>
        <authorList>
            <person name="He C.Y."/>
            <person name="Keren R."/>
            <person name="Whittaker M."/>
            <person name="Farag I.F."/>
            <person name="Doudna J."/>
            <person name="Cate J.H.D."/>
            <person name="Banfield J.F."/>
        </authorList>
    </citation>
    <scope>NUCLEOTIDE SEQUENCE</scope>
    <source>
        <strain evidence="2">NC_groundwater_1586_Pr3_B-0.1um_66_15</strain>
    </source>
</reference>
<dbReference type="SMART" id="SM01234">
    <property type="entry name" value="Haemolytic"/>
    <property type="match status" value="1"/>
</dbReference>
<dbReference type="EMBL" id="JACRAF010000005">
    <property type="protein sequence ID" value="MBI4920447.1"/>
    <property type="molecule type" value="Genomic_DNA"/>
</dbReference>
<organism evidence="2 3">
    <name type="scientific">Devosia nanyangense</name>
    <dbReference type="NCBI Taxonomy" id="1228055"/>
    <lineage>
        <taxon>Bacteria</taxon>
        <taxon>Pseudomonadati</taxon>
        <taxon>Pseudomonadota</taxon>
        <taxon>Alphaproteobacteria</taxon>
        <taxon>Hyphomicrobiales</taxon>
        <taxon>Devosiaceae</taxon>
        <taxon>Devosia</taxon>
    </lineage>
</organism>
<protein>
    <recommendedName>
        <fullName evidence="1">Putative membrane protein insertion efficiency factor</fullName>
    </recommendedName>
</protein>
<gene>
    <name evidence="2" type="primary">yidD</name>
    <name evidence="2" type="ORF">HY834_01760</name>
</gene>
<sequence length="113" mass="13302">MSWFWRIVDFPFKLAAYVLIQGYRYSLSMFMGRNCRHAPTCSEFTRDAIWRFGFWPGGWMGLARIYRCRPGGTHGYDPVPDALPEGADWYKPWRYGDWQAIPSLTPHHHGETQ</sequence>
<name>A0A933KZH5_9HYPH</name>
<comment type="caution">
    <text evidence="2">The sequence shown here is derived from an EMBL/GenBank/DDBJ whole genome shotgun (WGS) entry which is preliminary data.</text>
</comment>
<comment type="function">
    <text evidence="1">Could be involved in insertion of integral membrane proteins into the membrane.</text>
</comment>
<dbReference type="Pfam" id="PF01809">
    <property type="entry name" value="YidD"/>
    <property type="match status" value="1"/>
</dbReference>
<dbReference type="Proteomes" id="UP000782610">
    <property type="component" value="Unassembled WGS sequence"/>
</dbReference>
<comment type="subcellular location">
    <subcellularLocation>
        <location evidence="1">Cell membrane</location>
        <topology evidence="1">Peripheral membrane protein</topology>
        <orientation evidence="1">Cytoplasmic side</orientation>
    </subcellularLocation>
</comment>
<evidence type="ECO:0000313" key="2">
    <source>
        <dbReference type="EMBL" id="MBI4920447.1"/>
    </source>
</evidence>
<evidence type="ECO:0000256" key="1">
    <source>
        <dbReference type="HAMAP-Rule" id="MF_00386"/>
    </source>
</evidence>
<evidence type="ECO:0000313" key="3">
    <source>
        <dbReference type="Proteomes" id="UP000782610"/>
    </source>
</evidence>
<dbReference type="PANTHER" id="PTHR33383:SF1">
    <property type="entry name" value="MEMBRANE PROTEIN INSERTION EFFICIENCY FACTOR-RELATED"/>
    <property type="match status" value="1"/>
</dbReference>